<evidence type="ECO:0000256" key="9">
    <source>
        <dbReference type="PIRSR" id="PIRSR001399-1"/>
    </source>
</evidence>
<dbReference type="PROSITE" id="PS01029">
    <property type="entry name" value="DEHYDROQUINASE_II"/>
    <property type="match status" value="1"/>
</dbReference>
<feature type="binding site" evidence="8 10">
    <location>
        <position position="91"/>
    </location>
    <ligand>
        <name>substrate</name>
    </ligand>
</feature>
<keyword evidence="13" id="KW-1185">Reference proteome</keyword>
<dbReference type="EMBL" id="LT629776">
    <property type="protein sequence ID" value="SDS50172.1"/>
    <property type="molecule type" value="Genomic_DNA"/>
</dbReference>
<reference evidence="12 13" key="1">
    <citation type="submission" date="2016-10" db="EMBL/GenBank/DDBJ databases">
        <authorList>
            <person name="de Groot N.N."/>
        </authorList>
    </citation>
    <scope>NUCLEOTIDE SEQUENCE [LARGE SCALE GENOMIC DNA]</scope>
    <source>
        <strain evidence="12 13">DSM 22126</strain>
    </source>
</reference>
<comment type="pathway">
    <text evidence="2 8">Metabolic intermediate biosynthesis; chorismate biosynthesis; chorismate from D-erythrose 4-phosphate and phosphoenolpyruvate: step 3/7.</text>
</comment>
<proteinExistence type="inferred from homology"/>
<comment type="function">
    <text evidence="8">Catalyzes a trans-dehydration via an enolate intermediate.</text>
</comment>
<keyword evidence="8" id="KW-0028">Amino-acid biosynthesis</keyword>
<dbReference type="GO" id="GO:0009423">
    <property type="term" value="P:chorismate biosynthetic process"/>
    <property type="evidence" value="ECO:0007669"/>
    <property type="project" value="UniProtKB-UniRule"/>
</dbReference>
<comment type="catalytic activity">
    <reaction evidence="1 8">
        <text>3-dehydroquinate = 3-dehydroshikimate + H2O</text>
        <dbReference type="Rhea" id="RHEA:21096"/>
        <dbReference type="ChEBI" id="CHEBI:15377"/>
        <dbReference type="ChEBI" id="CHEBI:16630"/>
        <dbReference type="ChEBI" id="CHEBI:32364"/>
        <dbReference type="EC" id="4.2.1.10"/>
    </reaction>
</comment>
<gene>
    <name evidence="8" type="primary">aroQ</name>
    <name evidence="12" type="ORF">SAMN04489860_1692</name>
</gene>
<evidence type="ECO:0000256" key="7">
    <source>
        <dbReference type="ARBA" id="ARBA00023239"/>
    </source>
</evidence>
<dbReference type="GO" id="GO:0009073">
    <property type="term" value="P:aromatic amino acid family biosynthetic process"/>
    <property type="evidence" value="ECO:0007669"/>
    <property type="project" value="UniProtKB-KW"/>
</dbReference>
<feature type="site" description="Transition state stabilizer" evidence="8 11">
    <location>
        <position position="29"/>
    </location>
</feature>
<dbReference type="UniPathway" id="UPA00053">
    <property type="reaction ID" value="UER00086"/>
</dbReference>
<evidence type="ECO:0000256" key="10">
    <source>
        <dbReference type="PIRSR" id="PIRSR001399-2"/>
    </source>
</evidence>
<evidence type="ECO:0000256" key="11">
    <source>
        <dbReference type="PIRSR" id="PIRSR001399-3"/>
    </source>
</evidence>
<dbReference type="GO" id="GO:0008652">
    <property type="term" value="P:amino acid biosynthetic process"/>
    <property type="evidence" value="ECO:0007669"/>
    <property type="project" value="UniProtKB-KW"/>
</dbReference>
<evidence type="ECO:0000313" key="13">
    <source>
        <dbReference type="Proteomes" id="UP000185663"/>
    </source>
</evidence>
<protein>
    <recommendedName>
        <fullName evidence="5 8">3-dehydroquinate dehydratase</fullName>
        <shortName evidence="8">3-dehydroquinase</shortName>
        <ecNumber evidence="5 8">4.2.1.10</ecNumber>
    </recommendedName>
    <alternativeName>
        <fullName evidence="8">Type II DHQase</fullName>
    </alternativeName>
</protein>
<keyword evidence="7 8" id="KW-0456">Lyase</keyword>
<evidence type="ECO:0000256" key="8">
    <source>
        <dbReference type="HAMAP-Rule" id="MF_00169"/>
    </source>
</evidence>
<organism evidence="12 13">
    <name type="scientific">Paraoerskovia marina</name>
    <dbReference type="NCBI Taxonomy" id="545619"/>
    <lineage>
        <taxon>Bacteria</taxon>
        <taxon>Bacillati</taxon>
        <taxon>Actinomycetota</taxon>
        <taxon>Actinomycetes</taxon>
        <taxon>Micrococcales</taxon>
        <taxon>Cellulomonadaceae</taxon>
        <taxon>Paraoerskovia</taxon>
    </lineage>
</organism>
<dbReference type="CDD" id="cd00466">
    <property type="entry name" value="DHQase_II"/>
    <property type="match status" value="1"/>
</dbReference>
<dbReference type="Pfam" id="PF01220">
    <property type="entry name" value="DHquinase_II"/>
    <property type="match status" value="1"/>
</dbReference>
<dbReference type="SUPFAM" id="SSF52304">
    <property type="entry name" value="Type II 3-dehydroquinate dehydratase"/>
    <property type="match status" value="1"/>
</dbReference>
<dbReference type="Gene3D" id="3.40.50.9100">
    <property type="entry name" value="Dehydroquinase, class II"/>
    <property type="match status" value="1"/>
</dbReference>
<dbReference type="AlphaFoldDB" id="A0A1H1SQA8"/>
<evidence type="ECO:0000256" key="1">
    <source>
        <dbReference type="ARBA" id="ARBA00001864"/>
    </source>
</evidence>
<dbReference type="InterPro" id="IPR036441">
    <property type="entry name" value="DHquinase_II_sf"/>
</dbReference>
<dbReference type="NCBIfam" id="NF003805">
    <property type="entry name" value="PRK05395.1-2"/>
    <property type="match status" value="1"/>
</dbReference>
<feature type="binding site" evidence="8 10">
    <location>
        <position position="98"/>
    </location>
    <ligand>
        <name>substrate</name>
    </ligand>
</feature>
<dbReference type="InterPro" id="IPR018509">
    <property type="entry name" value="DHquinase_II_CS"/>
</dbReference>
<dbReference type="eggNOG" id="COG0757">
    <property type="taxonomic scope" value="Bacteria"/>
</dbReference>
<name>A0A1H1SQA8_9CELL</name>
<sequence>MPGVVAANLRGMTRVLVLNGPNLARLGVREPDVYGHTSYDGLVEAAAGWGGALGFEVEVRQTDDEAEIVAWLHEAVDTRSHVVINPAAFTHYSYALRDAAAQVTHGGLRLIEVHISNPYAREEFRHRSVVGAVATGTIAGFGVGSYRLALEALRELVGDGADA</sequence>
<dbReference type="PANTHER" id="PTHR21272:SF3">
    <property type="entry name" value="CATABOLIC 3-DEHYDROQUINASE"/>
    <property type="match status" value="1"/>
</dbReference>
<accession>A0A1H1SQA8</accession>
<feature type="binding site" evidence="8 10">
    <location>
        <position position="85"/>
    </location>
    <ligand>
        <name>substrate</name>
    </ligand>
</feature>
<dbReference type="GO" id="GO:0003855">
    <property type="term" value="F:3-dehydroquinate dehydratase activity"/>
    <property type="evidence" value="ECO:0007669"/>
    <property type="project" value="UniProtKB-UniRule"/>
</dbReference>
<feature type="binding site" evidence="8 10">
    <location>
        <begin position="115"/>
        <end position="116"/>
    </location>
    <ligand>
        <name>substrate</name>
    </ligand>
</feature>
<comment type="similarity">
    <text evidence="3 8">Belongs to the type-II 3-dehydroquinase family.</text>
</comment>
<comment type="subunit">
    <text evidence="4 8">Homododecamer.</text>
</comment>
<dbReference type="InterPro" id="IPR001874">
    <property type="entry name" value="DHquinase_II"/>
</dbReference>
<feature type="binding site" evidence="8 10">
    <location>
        <position position="125"/>
    </location>
    <ligand>
        <name>substrate</name>
    </ligand>
</feature>
<dbReference type="NCBIfam" id="NF003807">
    <property type="entry name" value="PRK05395.1-4"/>
    <property type="match status" value="1"/>
</dbReference>
<dbReference type="EC" id="4.2.1.10" evidence="5 8"/>
<feature type="active site" description="Proton acceptor" evidence="8 9">
    <location>
        <position position="34"/>
    </location>
</feature>
<feature type="active site" description="Proton donor" evidence="8 9">
    <location>
        <position position="114"/>
    </location>
</feature>
<dbReference type="Proteomes" id="UP000185663">
    <property type="component" value="Chromosome I"/>
</dbReference>
<evidence type="ECO:0000313" key="12">
    <source>
        <dbReference type="EMBL" id="SDS50172.1"/>
    </source>
</evidence>
<dbReference type="STRING" id="545619.SAMN04489860_1692"/>
<dbReference type="GO" id="GO:0019631">
    <property type="term" value="P:quinate catabolic process"/>
    <property type="evidence" value="ECO:0007669"/>
    <property type="project" value="TreeGrafter"/>
</dbReference>
<evidence type="ECO:0000256" key="6">
    <source>
        <dbReference type="ARBA" id="ARBA00023141"/>
    </source>
</evidence>
<dbReference type="HAMAP" id="MF_00169">
    <property type="entry name" value="AroQ"/>
    <property type="match status" value="1"/>
</dbReference>
<dbReference type="PIRSF" id="PIRSF001399">
    <property type="entry name" value="DHquinase_II"/>
    <property type="match status" value="1"/>
</dbReference>
<evidence type="ECO:0000256" key="3">
    <source>
        <dbReference type="ARBA" id="ARBA00011037"/>
    </source>
</evidence>
<keyword evidence="6 8" id="KW-0057">Aromatic amino acid biosynthesis</keyword>
<dbReference type="PANTHER" id="PTHR21272">
    <property type="entry name" value="CATABOLIC 3-DEHYDROQUINASE"/>
    <property type="match status" value="1"/>
</dbReference>
<evidence type="ECO:0000256" key="4">
    <source>
        <dbReference type="ARBA" id="ARBA00011193"/>
    </source>
</evidence>
<evidence type="ECO:0000256" key="5">
    <source>
        <dbReference type="ARBA" id="ARBA00012060"/>
    </source>
</evidence>
<evidence type="ECO:0000256" key="2">
    <source>
        <dbReference type="ARBA" id="ARBA00004902"/>
    </source>
</evidence>